<dbReference type="Pfam" id="PF03732">
    <property type="entry name" value="Retrotrans_gag"/>
    <property type="match status" value="1"/>
</dbReference>
<feature type="domain" description="Retrotransposon gag" evidence="2">
    <location>
        <begin position="108"/>
        <end position="177"/>
    </location>
</feature>
<name>A0AAW2SWY3_9LAMI</name>
<dbReference type="InterPro" id="IPR005162">
    <property type="entry name" value="Retrotrans_gag_dom"/>
</dbReference>
<dbReference type="PANTHER" id="PTHR33223">
    <property type="entry name" value="CCHC-TYPE DOMAIN-CONTAINING PROTEIN"/>
    <property type="match status" value="1"/>
</dbReference>
<dbReference type="AlphaFoldDB" id="A0AAW2SWY3"/>
<keyword evidence="1" id="KW-0472">Membrane</keyword>
<dbReference type="EMBL" id="JACGWM010000001">
    <property type="protein sequence ID" value="KAL0396333.1"/>
    <property type="molecule type" value="Genomic_DNA"/>
</dbReference>
<gene>
    <name evidence="3" type="ORF">Scaly_0081700</name>
</gene>
<sequence length="263" mass="30119">MTQSSGSYDTQEELTIMEPTMNHMGAMERPMMEYLFSTVDGTISSIANLPSKLTTLRFNRPSFKLFDLVCSSLVCPTRILINIFLVFLRYVIFSSLMELVMMLLDLNFPFSLSDTAKDWLQFLPASSITTRASLKKFLAKYFPYAKTYKMLNNLTSFVQLDKQSLYDAWEHFKACLEDALIMSYLCGRKFKLSIMVSLWLIELLLMQLQVVPSYAKFLKEVLSKKRKWGGGETVKLNEECSAILQNKLPPKLKDPGVFLSLAP</sequence>
<reference evidence="3" key="1">
    <citation type="submission" date="2020-06" db="EMBL/GenBank/DDBJ databases">
        <authorList>
            <person name="Li T."/>
            <person name="Hu X."/>
            <person name="Zhang T."/>
            <person name="Song X."/>
            <person name="Zhang H."/>
            <person name="Dai N."/>
            <person name="Sheng W."/>
            <person name="Hou X."/>
            <person name="Wei L."/>
        </authorList>
    </citation>
    <scope>NUCLEOTIDE SEQUENCE</scope>
    <source>
        <strain evidence="3">KEN8</strain>
        <tissue evidence="3">Leaf</tissue>
    </source>
</reference>
<organism evidence="3">
    <name type="scientific">Sesamum calycinum</name>
    <dbReference type="NCBI Taxonomy" id="2727403"/>
    <lineage>
        <taxon>Eukaryota</taxon>
        <taxon>Viridiplantae</taxon>
        <taxon>Streptophyta</taxon>
        <taxon>Embryophyta</taxon>
        <taxon>Tracheophyta</taxon>
        <taxon>Spermatophyta</taxon>
        <taxon>Magnoliopsida</taxon>
        <taxon>eudicotyledons</taxon>
        <taxon>Gunneridae</taxon>
        <taxon>Pentapetalae</taxon>
        <taxon>asterids</taxon>
        <taxon>lamiids</taxon>
        <taxon>Lamiales</taxon>
        <taxon>Pedaliaceae</taxon>
        <taxon>Sesamum</taxon>
    </lineage>
</organism>
<evidence type="ECO:0000313" key="3">
    <source>
        <dbReference type="EMBL" id="KAL0396333.1"/>
    </source>
</evidence>
<accession>A0AAW2SWY3</accession>
<comment type="caution">
    <text evidence="3">The sequence shown here is derived from an EMBL/GenBank/DDBJ whole genome shotgun (WGS) entry which is preliminary data.</text>
</comment>
<keyword evidence="1" id="KW-1133">Transmembrane helix</keyword>
<protein>
    <recommendedName>
        <fullName evidence="2">Retrotransposon gag domain-containing protein</fullName>
    </recommendedName>
</protein>
<keyword evidence="1" id="KW-0812">Transmembrane</keyword>
<feature type="transmembrane region" description="Helical" evidence="1">
    <location>
        <begin position="79"/>
        <end position="104"/>
    </location>
</feature>
<evidence type="ECO:0000256" key="1">
    <source>
        <dbReference type="SAM" id="Phobius"/>
    </source>
</evidence>
<evidence type="ECO:0000259" key="2">
    <source>
        <dbReference type="Pfam" id="PF03732"/>
    </source>
</evidence>
<reference evidence="3" key="2">
    <citation type="journal article" date="2024" name="Plant">
        <title>Genomic evolution and insights into agronomic trait innovations of Sesamum species.</title>
        <authorList>
            <person name="Miao H."/>
            <person name="Wang L."/>
            <person name="Qu L."/>
            <person name="Liu H."/>
            <person name="Sun Y."/>
            <person name="Le M."/>
            <person name="Wang Q."/>
            <person name="Wei S."/>
            <person name="Zheng Y."/>
            <person name="Lin W."/>
            <person name="Duan Y."/>
            <person name="Cao H."/>
            <person name="Xiong S."/>
            <person name="Wang X."/>
            <person name="Wei L."/>
            <person name="Li C."/>
            <person name="Ma Q."/>
            <person name="Ju M."/>
            <person name="Zhao R."/>
            <person name="Li G."/>
            <person name="Mu C."/>
            <person name="Tian Q."/>
            <person name="Mei H."/>
            <person name="Zhang T."/>
            <person name="Gao T."/>
            <person name="Zhang H."/>
        </authorList>
    </citation>
    <scope>NUCLEOTIDE SEQUENCE</scope>
    <source>
        <strain evidence="3">KEN8</strain>
    </source>
</reference>
<dbReference type="PANTHER" id="PTHR33223:SF11">
    <property type="entry name" value="ELEMENT PROTEIN, PUTATIVE-RELATED"/>
    <property type="match status" value="1"/>
</dbReference>
<proteinExistence type="predicted"/>